<dbReference type="Pfam" id="PF14262">
    <property type="entry name" value="Cthe_2159"/>
    <property type="match status" value="1"/>
</dbReference>
<reference evidence="1 2" key="1">
    <citation type="journal article" date="2017" name="Front. Microbiol.">
        <title>Labilibaculum manganireducens gen. nov., sp. nov. and Labilibaculum filiforme sp. nov., Novel Bacteroidetes Isolated from Subsurface Sediments of the Baltic Sea.</title>
        <authorList>
            <person name="Vandieken V."/>
            <person name="Marshall I.P."/>
            <person name="Niemann H."/>
            <person name="Engelen B."/>
            <person name="Cypionka H."/>
        </authorList>
    </citation>
    <scope>NUCLEOTIDE SEQUENCE [LARGE SCALE GENOMIC DNA]</scope>
    <source>
        <strain evidence="1 2">59.10-2M</strain>
    </source>
</reference>
<sequence>MTMEKKLFFVAAVFLNFTFLSCERDTKLYQTEDEEVINDEGNAESHDNSDDYTWDNTSEIPVLLNDNSIVCNAIGVSIDESTLTITSAGTYNISGSLSNGQIIVDTEDEDIVRLLLNGVTITCSYNSPIYVRNAEKTMIVLQEGTQNYLTDGITYTYAESDDDSNASIYSKDDLTIYGKGSLTVAGNFNDGITSKDGLIIESDLITVNAVDDGIRGKDYLIIKDIELTVICGGDGLKSDNDEDSSKGYISIETGTFTITADGDAVSAETDVLIAYCEMNIISGNGSTGSVYSTTSMKGIKANEIISIDNGIFTINSTDDAIHSNGSITINEGTFEIASGDDGIHADADLDIIGGYINISKSYEGLESAQGNINIYEGEIFVISSDDGVNVSAGSNSNRPGGTKSSTSYSLNIYGGYIAINSKGDGLDSNGAITISGGTIIVSSSELSDNNAIDYDGSCVVSGGLIIASGTSRMNQAPSTSSSQYSVSITFSSTQKAGRMIHIESTDGSQILTVKPKKSFQSLVVSSPDLKKGTTYNIYQDGSSTGSEENGLYTNGTYTAGSKYSSFSISSMVTYVN</sequence>
<keyword evidence="2" id="KW-1185">Reference proteome</keyword>
<evidence type="ECO:0000313" key="2">
    <source>
        <dbReference type="Proteomes" id="UP000233618"/>
    </source>
</evidence>
<dbReference type="PROSITE" id="PS51257">
    <property type="entry name" value="PROKAR_LIPOPROTEIN"/>
    <property type="match status" value="1"/>
</dbReference>
<evidence type="ECO:0000313" key="1">
    <source>
        <dbReference type="EMBL" id="PKQ62678.1"/>
    </source>
</evidence>
<gene>
    <name evidence="1" type="ORF">BZG01_17020</name>
</gene>
<protein>
    <recommendedName>
        <fullName evidence="3">Dockerin type 1</fullName>
    </recommendedName>
</protein>
<evidence type="ECO:0008006" key="3">
    <source>
        <dbReference type="Google" id="ProtNLM"/>
    </source>
</evidence>
<dbReference type="EMBL" id="MVDE01000033">
    <property type="protein sequence ID" value="PKQ62678.1"/>
    <property type="molecule type" value="Genomic_DNA"/>
</dbReference>
<dbReference type="AlphaFoldDB" id="A0A2N3HXB3"/>
<dbReference type="Proteomes" id="UP000233618">
    <property type="component" value="Unassembled WGS sequence"/>
</dbReference>
<name>A0A2N3HXB3_9BACT</name>
<proteinExistence type="predicted"/>
<dbReference type="InterPro" id="IPR025584">
    <property type="entry name" value="Cthe_2159"/>
</dbReference>
<accession>A0A2N3HXB3</accession>
<comment type="caution">
    <text evidence="1">The sequence shown here is derived from an EMBL/GenBank/DDBJ whole genome shotgun (WGS) entry which is preliminary data.</text>
</comment>
<organism evidence="1 2">
    <name type="scientific">Labilibaculum manganireducens</name>
    <dbReference type="NCBI Taxonomy" id="1940525"/>
    <lineage>
        <taxon>Bacteria</taxon>
        <taxon>Pseudomonadati</taxon>
        <taxon>Bacteroidota</taxon>
        <taxon>Bacteroidia</taxon>
        <taxon>Marinilabiliales</taxon>
        <taxon>Marinifilaceae</taxon>
        <taxon>Labilibaculum</taxon>
    </lineage>
</organism>